<evidence type="ECO:0000313" key="2">
    <source>
        <dbReference type="Proteomes" id="UP000295710"/>
    </source>
</evidence>
<name>A0A4R4FEB7_9FIRM</name>
<keyword evidence="2" id="KW-1185">Reference proteome</keyword>
<reference evidence="1 2" key="1">
    <citation type="journal article" date="2016" name="Nat. Microbiol.">
        <title>The Mouse Intestinal Bacterial Collection (miBC) provides host-specific insight into cultured diversity and functional potential of the gut microbiota.</title>
        <authorList>
            <person name="Lagkouvardos I."/>
            <person name="Pukall R."/>
            <person name="Abt B."/>
            <person name="Foesel B.U."/>
            <person name="Meier-Kolthoff J.P."/>
            <person name="Kumar N."/>
            <person name="Bresciani A."/>
            <person name="Martinez I."/>
            <person name="Just S."/>
            <person name="Ziegler C."/>
            <person name="Brugiroux S."/>
            <person name="Garzetti D."/>
            <person name="Wenning M."/>
            <person name="Bui T.P."/>
            <person name="Wang J."/>
            <person name="Hugenholtz F."/>
            <person name="Plugge C.M."/>
            <person name="Peterson D.A."/>
            <person name="Hornef M.W."/>
            <person name="Baines J.F."/>
            <person name="Smidt H."/>
            <person name="Walter J."/>
            <person name="Kristiansen K."/>
            <person name="Nielsen H.B."/>
            <person name="Haller D."/>
            <person name="Overmann J."/>
            <person name="Stecher B."/>
            <person name="Clavel T."/>
        </authorList>
    </citation>
    <scope>NUCLEOTIDE SEQUENCE [LARGE SCALE GENOMIC DNA]</scope>
    <source>
        <strain evidence="1 2">DSM 28560</strain>
    </source>
</reference>
<dbReference type="RefSeq" id="WP_132277258.1">
    <property type="nucleotide sequence ID" value="NZ_JAOBST010000007.1"/>
</dbReference>
<evidence type="ECO:0008006" key="3">
    <source>
        <dbReference type="Google" id="ProtNLM"/>
    </source>
</evidence>
<evidence type="ECO:0000313" key="1">
    <source>
        <dbReference type="EMBL" id="TDA21885.1"/>
    </source>
</evidence>
<gene>
    <name evidence="1" type="ORF">E1963_08975</name>
</gene>
<organism evidence="1 2">
    <name type="scientific">Extibacter muris</name>
    <dbReference type="NCBI Taxonomy" id="1796622"/>
    <lineage>
        <taxon>Bacteria</taxon>
        <taxon>Bacillati</taxon>
        <taxon>Bacillota</taxon>
        <taxon>Clostridia</taxon>
        <taxon>Lachnospirales</taxon>
        <taxon>Lachnospiraceae</taxon>
        <taxon>Extibacter</taxon>
    </lineage>
</organism>
<accession>A0A4R4FEB7</accession>
<sequence>MGVKMNVGTVLSELNSMNRYLSDVWMKSGTLGKAFRSFEGEAGLQSTAYNNHKSYIGQMHQPVADGIAGFCSEMMEANDAYGGCLRQYFSDGMTVDEDKWKSEHEALKAHYDQLNSMLNYIIETIRGMVSMGRPGAAYTDMRRRA</sequence>
<dbReference type="Proteomes" id="UP000295710">
    <property type="component" value="Unassembled WGS sequence"/>
</dbReference>
<dbReference type="AlphaFoldDB" id="A0A4R4FEB7"/>
<proteinExistence type="predicted"/>
<dbReference type="EMBL" id="SMMX01000006">
    <property type="protein sequence ID" value="TDA21885.1"/>
    <property type="molecule type" value="Genomic_DNA"/>
</dbReference>
<protein>
    <recommendedName>
        <fullName evidence="3">LXG domain-containing protein</fullName>
    </recommendedName>
</protein>
<comment type="caution">
    <text evidence="1">The sequence shown here is derived from an EMBL/GenBank/DDBJ whole genome shotgun (WGS) entry which is preliminary data.</text>
</comment>